<protein>
    <recommendedName>
        <fullName evidence="3">ABC-2 type transporter domain-containing protein</fullName>
    </recommendedName>
</protein>
<feature type="transmembrane region" description="Helical" evidence="1">
    <location>
        <begin position="21"/>
        <end position="42"/>
    </location>
</feature>
<feature type="transmembrane region" description="Helical" evidence="1">
    <location>
        <begin position="198"/>
        <end position="219"/>
    </location>
</feature>
<evidence type="ECO:0000256" key="1">
    <source>
        <dbReference type="SAM" id="Phobius"/>
    </source>
</evidence>
<evidence type="ECO:0008006" key="3">
    <source>
        <dbReference type="Google" id="ProtNLM"/>
    </source>
</evidence>
<keyword evidence="1" id="KW-0472">Membrane</keyword>
<keyword evidence="1" id="KW-1133">Transmembrane helix</keyword>
<name>A0A644XTP4_9ZZZZ</name>
<keyword evidence="1" id="KW-0812">Transmembrane</keyword>
<accession>A0A644XTP4</accession>
<feature type="transmembrane region" description="Helical" evidence="1">
    <location>
        <begin position="160"/>
        <end position="178"/>
    </location>
</feature>
<feature type="transmembrane region" description="Helical" evidence="1">
    <location>
        <begin position="99"/>
        <end position="120"/>
    </location>
</feature>
<dbReference type="EMBL" id="VSSQ01003181">
    <property type="protein sequence ID" value="MPM19459.1"/>
    <property type="molecule type" value="Genomic_DNA"/>
</dbReference>
<feature type="transmembrane region" description="Helical" evidence="1">
    <location>
        <begin position="132"/>
        <end position="153"/>
    </location>
</feature>
<gene>
    <name evidence="2" type="ORF">SDC9_65883</name>
</gene>
<dbReference type="AlphaFoldDB" id="A0A644XTP4"/>
<sequence>MKNVFNILKYNFGKYNSGINKILYIIALVILIFSTCGTFIRIPFVAEFISVINIAFVSLFLVVNFIVSLIKFSSQISKDKGKLIFTLPIKSWEFIIAKYMEFIILQGIIALIVYVITSFTGNSMADAVKVTALATAYGTTIAYIIITSFIVIFSSYIKNLGLCILTVIIGGGIIQGFVSKINWLITKLFPYVYIEIGSFIEIDIISSLLWILWMVILVITSINHLDKKLDII</sequence>
<organism evidence="2">
    <name type="scientific">bioreactor metagenome</name>
    <dbReference type="NCBI Taxonomy" id="1076179"/>
    <lineage>
        <taxon>unclassified sequences</taxon>
        <taxon>metagenomes</taxon>
        <taxon>ecological metagenomes</taxon>
    </lineage>
</organism>
<feature type="transmembrane region" description="Helical" evidence="1">
    <location>
        <begin position="48"/>
        <end position="70"/>
    </location>
</feature>
<reference evidence="2" key="1">
    <citation type="submission" date="2019-08" db="EMBL/GenBank/DDBJ databases">
        <authorList>
            <person name="Kucharzyk K."/>
            <person name="Murdoch R.W."/>
            <person name="Higgins S."/>
            <person name="Loffler F."/>
        </authorList>
    </citation>
    <scope>NUCLEOTIDE SEQUENCE</scope>
</reference>
<evidence type="ECO:0000313" key="2">
    <source>
        <dbReference type="EMBL" id="MPM19459.1"/>
    </source>
</evidence>
<proteinExistence type="predicted"/>
<comment type="caution">
    <text evidence="2">The sequence shown here is derived from an EMBL/GenBank/DDBJ whole genome shotgun (WGS) entry which is preliminary data.</text>
</comment>